<reference evidence="10" key="1">
    <citation type="journal article" date="2021" name="Nat. Commun.">
        <title>Genetic determinants of endophytism in the Arabidopsis root mycobiome.</title>
        <authorList>
            <person name="Mesny F."/>
            <person name="Miyauchi S."/>
            <person name="Thiergart T."/>
            <person name="Pickel B."/>
            <person name="Atanasova L."/>
            <person name="Karlsson M."/>
            <person name="Huettel B."/>
            <person name="Barry K.W."/>
            <person name="Haridas S."/>
            <person name="Chen C."/>
            <person name="Bauer D."/>
            <person name="Andreopoulos W."/>
            <person name="Pangilinan J."/>
            <person name="LaButti K."/>
            <person name="Riley R."/>
            <person name="Lipzen A."/>
            <person name="Clum A."/>
            <person name="Drula E."/>
            <person name="Henrissat B."/>
            <person name="Kohler A."/>
            <person name="Grigoriev I.V."/>
            <person name="Martin F.M."/>
            <person name="Hacquard S."/>
        </authorList>
    </citation>
    <scope>NUCLEOTIDE SEQUENCE</scope>
    <source>
        <strain evidence="10">MPI-CAGE-AT-0147</strain>
    </source>
</reference>
<keyword evidence="9" id="KW-0812">Transmembrane</keyword>
<keyword evidence="9" id="KW-1133">Transmembrane helix</keyword>
<keyword evidence="4 7" id="KW-0479">Metal-binding</keyword>
<proteinExistence type="inferred from homology"/>
<feature type="binding site" description="axial binding residue" evidence="7">
    <location>
        <position position="429"/>
    </location>
    <ligand>
        <name>heme</name>
        <dbReference type="ChEBI" id="CHEBI:30413"/>
    </ligand>
    <ligandPart>
        <name>Fe</name>
        <dbReference type="ChEBI" id="CHEBI:18248"/>
    </ligandPart>
</feature>
<dbReference type="GO" id="GO:0005506">
    <property type="term" value="F:iron ion binding"/>
    <property type="evidence" value="ECO:0007669"/>
    <property type="project" value="InterPro"/>
</dbReference>
<dbReference type="PANTHER" id="PTHR24305:SF96">
    <property type="entry name" value="CYTOCHROME P450 MONOOXYGENASE STCB-RELATED"/>
    <property type="match status" value="1"/>
</dbReference>
<comment type="cofactor">
    <cofactor evidence="1 7">
        <name>heme</name>
        <dbReference type="ChEBI" id="CHEBI:30413"/>
    </cofactor>
</comment>
<dbReference type="Gene3D" id="1.10.630.10">
    <property type="entry name" value="Cytochrome P450"/>
    <property type="match status" value="1"/>
</dbReference>
<feature type="transmembrane region" description="Helical" evidence="9">
    <location>
        <begin position="6"/>
        <end position="27"/>
    </location>
</feature>
<keyword evidence="8" id="KW-0503">Monooxygenase</keyword>
<dbReference type="GO" id="GO:0020037">
    <property type="term" value="F:heme binding"/>
    <property type="evidence" value="ECO:0007669"/>
    <property type="project" value="InterPro"/>
</dbReference>
<dbReference type="InterPro" id="IPR017972">
    <property type="entry name" value="Cyt_P450_CS"/>
</dbReference>
<sequence length="488" mass="54398">MKLELLQAKTLLCAACIFFGLWLIKLFRRAYLTPLRAIPGPWYAKFTQLWMKKHILAGRRMHYVHDLHAKYGPVVRVSPEEIDIADVAAFKEIHRIGGGFRKSPWYQTFRKGETTDVFSVTDSKEHAQKRRLLAPLFSNSALMNNWYPVIVDNVTMAVEKIKREATQTGEADVFKWWTYMTADVISHLAFGEPLGMLNLEKTIEDASKFGLITSELPFIYSLLTWIPFKSVQDLVNADEKVQTLAEETMRRAQRAGIGATNIFSKLSAENEKDREAFTDYQLAFEAGGFIVAGSGTTAVSLTYLVWAVLSNPSVQAKLEAEVGALHQSYTDTDLQNLPYLSAVIEEALRVYSAAPGALPRTVPNGGATLGGYFIPEGITVSTQAYTLHRDSTTYPEPEKFTPERFISPSGDFQPSQGAFAPFGAGSRTCLGIHLARIELRHGAALFFRECKGARLSPRTTPASMEMVNYFLVSPASEQCWITLNPEAN</sequence>
<evidence type="ECO:0000256" key="9">
    <source>
        <dbReference type="SAM" id="Phobius"/>
    </source>
</evidence>
<organism evidence="10 11">
    <name type="scientific">Dactylonectria macrodidyma</name>
    <dbReference type="NCBI Taxonomy" id="307937"/>
    <lineage>
        <taxon>Eukaryota</taxon>
        <taxon>Fungi</taxon>
        <taxon>Dikarya</taxon>
        <taxon>Ascomycota</taxon>
        <taxon>Pezizomycotina</taxon>
        <taxon>Sordariomycetes</taxon>
        <taxon>Hypocreomycetidae</taxon>
        <taxon>Hypocreales</taxon>
        <taxon>Nectriaceae</taxon>
        <taxon>Dactylonectria</taxon>
    </lineage>
</organism>
<evidence type="ECO:0000256" key="6">
    <source>
        <dbReference type="ARBA" id="ARBA00023004"/>
    </source>
</evidence>
<dbReference type="PANTHER" id="PTHR24305">
    <property type="entry name" value="CYTOCHROME P450"/>
    <property type="match status" value="1"/>
</dbReference>
<evidence type="ECO:0000313" key="10">
    <source>
        <dbReference type="EMBL" id="KAH7156076.1"/>
    </source>
</evidence>
<evidence type="ECO:0000256" key="4">
    <source>
        <dbReference type="ARBA" id="ARBA00022723"/>
    </source>
</evidence>
<evidence type="ECO:0000256" key="2">
    <source>
        <dbReference type="ARBA" id="ARBA00010617"/>
    </source>
</evidence>
<dbReference type="GO" id="GO:0004497">
    <property type="term" value="F:monooxygenase activity"/>
    <property type="evidence" value="ECO:0007669"/>
    <property type="project" value="UniProtKB-KW"/>
</dbReference>
<dbReference type="Pfam" id="PF00067">
    <property type="entry name" value="p450"/>
    <property type="match status" value="1"/>
</dbReference>
<dbReference type="InterPro" id="IPR036396">
    <property type="entry name" value="Cyt_P450_sf"/>
</dbReference>
<dbReference type="GO" id="GO:0016705">
    <property type="term" value="F:oxidoreductase activity, acting on paired donors, with incorporation or reduction of molecular oxygen"/>
    <property type="evidence" value="ECO:0007669"/>
    <property type="project" value="InterPro"/>
</dbReference>
<keyword evidence="11" id="KW-1185">Reference proteome</keyword>
<protein>
    <submittedName>
        <fullName evidence="10">Cytochrome P450</fullName>
    </submittedName>
</protein>
<keyword evidence="9" id="KW-0472">Membrane</keyword>
<gene>
    <name evidence="10" type="ORF">EDB81DRAFT_928039</name>
</gene>
<evidence type="ECO:0000256" key="1">
    <source>
        <dbReference type="ARBA" id="ARBA00001971"/>
    </source>
</evidence>
<evidence type="ECO:0000256" key="5">
    <source>
        <dbReference type="ARBA" id="ARBA00023002"/>
    </source>
</evidence>
<comment type="caution">
    <text evidence="10">The sequence shown here is derived from an EMBL/GenBank/DDBJ whole genome shotgun (WGS) entry which is preliminary data.</text>
</comment>
<dbReference type="InterPro" id="IPR002401">
    <property type="entry name" value="Cyt_P450_E_grp-I"/>
</dbReference>
<keyword evidence="6 7" id="KW-0408">Iron</keyword>
<name>A0A9P9J9U8_9HYPO</name>
<evidence type="ECO:0000313" key="11">
    <source>
        <dbReference type="Proteomes" id="UP000738349"/>
    </source>
</evidence>
<evidence type="ECO:0000256" key="8">
    <source>
        <dbReference type="RuleBase" id="RU000461"/>
    </source>
</evidence>
<dbReference type="Proteomes" id="UP000738349">
    <property type="component" value="Unassembled WGS sequence"/>
</dbReference>
<keyword evidence="3 7" id="KW-0349">Heme</keyword>
<keyword evidence="5 8" id="KW-0560">Oxidoreductase</keyword>
<evidence type="ECO:0000256" key="3">
    <source>
        <dbReference type="ARBA" id="ARBA00022617"/>
    </source>
</evidence>
<dbReference type="AlphaFoldDB" id="A0A9P9J9U8"/>
<dbReference type="InterPro" id="IPR050121">
    <property type="entry name" value="Cytochrome_P450_monoxygenase"/>
</dbReference>
<dbReference type="CDD" id="cd11059">
    <property type="entry name" value="CYP_fungal"/>
    <property type="match status" value="1"/>
</dbReference>
<dbReference type="SUPFAM" id="SSF48264">
    <property type="entry name" value="Cytochrome P450"/>
    <property type="match status" value="1"/>
</dbReference>
<dbReference type="OrthoDB" id="1470350at2759"/>
<evidence type="ECO:0000256" key="7">
    <source>
        <dbReference type="PIRSR" id="PIRSR602401-1"/>
    </source>
</evidence>
<dbReference type="PRINTS" id="PR00463">
    <property type="entry name" value="EP450I"/>
</dbReference>
<dbReference type="EMBL" id="JAGMUV010000005">
    <property type="protein sequence ID" value="KAH7156076.1"/>
    <property type="molecule type" value="Genomic_DNA"/>
</dbReference>
<accession>A0A9P9J9U8</accession>
<dbReference type="InterPro" id="IPR001128">
    <property type="entry name" value="Cyt_P450"/>
</dbReference>
<comment type="similarity">
    <text evidence="2 8">Belongs to the cytochrome P450 family.</text>
</comment>
<dbReference type="PRINTS" id="PR00385">
    <property type="entry name" value="P450"/>
</dbReference>
<dbReference type="PROSITE" id="PS00086">
    <property type="entry name" value="CYTOCHROME_P450"/>
    <property type="match status" value="1"/>
</dbReference>